<protein>
    <submittedName>
        <fullName evidence="1">Uncharacterized protein</fullName>
    </submittedName>
</protein>
<dbReference type="PATRIC" id="fig|1365251.3.peg.4841"/>
<gene>
    <name evidence="1" type="ORF">N476_04380</name>
</gene>
<dbReference type="RefSeq" id="WP_063363978.1">
    <property type="nucleotide sequence ID" value="NZ_AUXZ01000130.1"/>
</dbReference>
<name>A0A162A792_9GAMM</name>
<dbReference type="OrthoDB" id="6313438at2"/>
<comment type="caution">
    <text evidence="1">The sequence shown here is derived from an EMBL/GenBank/DDBJ whole genome shotgun (WGS) entry which is preliminary data.</text>
</comment>
<proteinExistence type="predicted"/>
<evidence type="ECO:0000313" key="2">
    <source>
        <dbReference type="Proteomes" id="UP000076503"/>
    </source>
</evidence>
<sequence>MALKTLSGILSAIDAEQIAVNMTATKSLYRYTGIIDRVHKVKTDTNVNLPTANSDEYLTNTLALADGEKILLTKQSAPSQNGVYQRIADTLNKITYPNVELGNLVELLGTPPTSSTVFYKLMEGDQWSEVALSDGAVSVAV</sequence>
<dbReference type="Proteomes" id="UP000076503">
    <property type="component" value="Unassembled WGS sequence"/>
</dbReference>
<dbReference type="AlphaFoldDB" id="A0A162A792"/>
<reference evidence="1 2" key="1">
    <citation type="submission" date="2013-07" db="EMBL/GenBank/DDBJ databases">
        <title>Comparative Genomic and Metabolomic Analysis of Twelve Strains of Pseudoalteromonas luteoviolacea.</title>
        <authorList>
            <person name="Vynne N.G."/>
            <person name="Mansson M."/>
            <person name="Gram L."/>
        </authorList>
    </citation>
    <scope>NUCLEOTIDE SEQUENCE [LARGE SCALE GENOMIC DNA]</scope>
    <source>
        <strain evidence="1 2">H33</strain>
    </source>
</reference>
<organism evidence="1 2">
    <name type="scientific">Pseudoalteromonas luteoviolacea H33</name>
    <dbReference type="NCBI Taxonomy" id="1365251"/>
    <lineage>
        <taxon>Bacteria</taxon>
        <taxon>Pseudomonadati</taxon>
        <taxon>Pseudomonadota</taxon>
        <taxon>Gammaproteobacteria</taxon>
        <taxon>Alteromonadales</taxon>
        <taxon>Pseudoalteromonadaceae</taxon>
        <taxon>Pseudoalteromonas</taxon>
    </lineage>
</organism>
<accession>A0A162A792</accession>
<evidence type="ECO:0000313" key="1">
    <source>
        <dbReference type="EMBL" id="KZN45253.1"/>
    </source>
</evidence>
<dbReference type="EMBL" id="AUXZ01000130">
    <property type="protein sequence ID" value="KZN45253.1"/>
    <property type="molecule type" value="Genomic_DNA"/>
</dbReference>